<evidence type="ECO:0000259" key="1">
    <source>
        <dbReference type="Pfam" id="PF13460"/>
    </source>
</evidence>
<dbReference type="GeneID" id="95391750"/>
<comment type="caution">
    <text evidence="2">The sequence shown here is derived from an EMBL/GenBank/DDBJ whole genome shotgun (WGS) entry which is preliminary data.</text>
</comment>
<dbReference type="InterPro" id="IPR051606">
    <property type="entry name" value="Polyketide_Oxido-like"/>
</dbReference>
<organism evidence="2 3">
    <name type="scientific">Nonomuraea dietziae</name>
    <dbReference type="NCBI Taxonomy" id="65515"/>
    <lineage>
        <taxon>Bacteria</taxon>
        <taxon>Bacillati</taxon>
        <taxon>Actinomycetota</taxon>
        <taxon>Actinomycetes</taxon>
        <taxon>Streptosporangiales</taxon>
        <taxon>Streptosporangiaceae</taxon>
        <taxon>Nonomuraea</taxon>
    </lineage>
</organism>
<dbReference type="Gene3D" id="3.40.50.720">
    <property type="entry name" value="NAD(P)-binding Rossmann-like Domain"/>
    <property type="match status" value="1"/>
</dbReference>
<gene>
    <name evidence="2" type="ORF">FHR33_005429</name>
</gene>
<keyword evidence="3" id="KW-1185">Reference proteome</keyword>
<accession>A0A7W5V5L6</accession>
<dbReference type="InterPro" id="IPR036291">
    <property type="entry name" value="NAD(P)-bd_dom_sf"/>
</dbReference>
<dbReference type="SUPFAM" id="SSF51735">
    <property type="entry name" value="NAD(P)-binding Rossmann-fold domains"/>
    <property type="match status" value="1"/>
</dbReference>
<dbReference type="PANTHER" id="PTHR43355">
    <property type="entry name" value="FLAVIN REDUCTASE (NADPH)"/>
    <property type="match status" value="1"/>
</dbReference>
<sequence length="210" mass="22106">MKLAIFGATGGTGQHLVDQALAAGHRVTAIVRDPARLRHADHPRFGVVIADVMDADAIGASLTGQDAIVSALGPRPGGGGSVCADGARAIIAAMRTTGTRRLVVVTASGHIVDEGDDLINRALVKPLLRRFLRDGFADFARADEAVRASGLDWTIMRPPRLTNGTRRMYRIAIDRNVRHGITIARADLAHATLAALSDPATVGHSLALGY</sequence>
<dbReference type="EMBL" id="JACIBV010000001">
    <property type="protein sequence ID" value="MBB3729569.1"/>
    <property type="molecule type" value="Genomic_DNA"/>
</dbReference>
<dbReference type="InterPro" id="IPR016040">
    <property type="entry name" value="NAD(P)-bd_dom"/>
</dbReference>
<dbReference type="PANTHER" id="PTHR43355:SF2">
    <property type="entry name" value="FLAVIN REDUCTASE (NADPH)"/>
    <property type="match status" value="1"/>
</dbReference>
<dbReference type="Proteomes" id="UP000579945">
    <property type="component" value="Unassembled WGS sequence"/>
</dbReference>
<proteinExistence type="predicted"/>
<evidence type="ECO:0000313" key="2">
    <source>
        <dbReference type="EMBL" id="MBB3729569.1"/>
    </source>
</evidence>
<dbReference type="Pfam" id="PF13460">
    <property type="entry name" value="NAD_binding_10"/>
    <property type="match status" value="1"/>
</dbReference>
<dbReference type="GO" id="GO:0042602">
    <property type="term" value="F:riboflavin reductase (NADPH) activity"/>
    <property type="evidence" value="ECO:0007669"/>
    <property type="project" value="TreeGrafter"/>
</dbReference>
<dbReference type="AlphaFoldDB" id="A0A7W5V5L6"/>
<evidence type="ECO:0000313" key="3">
    <source>
        <dbReference type="Proteomes" id="UP000579945"/>
    </source>
</evidence>
<name>A0A7W5V5L6_9ACTN</name>
<reference evidence="2 3" key="1">
    <citation type="submission" date="2020-08" db="EMBL/GenBank/DDBJ databases">
        <title>Sequencing the genomes of 1000 actinobacteria strains.</title>
        <authorList>
            <person name="Klenk H.-P."/>
        </authorList>
    </citation>
    <scope>NUCLEOTIDE SEQUENCE [LARGE SCALE GENOMIC DNA]</scope>
    <source>
        <strain evidence="2 3">DSM 44320</strain>
    </source>
</reference>
<protein>
    <submittedName>
        <fullName evidence="2">Putative NADH-flavin reductase</fullName>
    </submittedName>
</protein>
<dbReference type="CDD" id="cd05244">
    <property type="entry name" value="BVR-B_like_SDR_a"/>
    <property type="match status" value="1"/>
</dbReference>
<dbReference type="GO" id="GO:0004074">
    <property type="term" value="F:biliverdin reductase [NAD(P)H] activity"/>
    <property type="evidence" value="ECO:0007669"/>
    <property type="project" value="TreeGrafter"/>
</dbReference>
<dbReference type="RefSeq" id="WP_183653023.1">
    <property type="nucleotide sequence ID" value="NZ_BAAAXX010000021.1"/>
</dbReference>
<feature type="domain" description="NAD(P)-binding" evidence="1">
    <location>
        <begin position="7"/>
        <end position="199"/>
    </location>
</feature>